<evidence type="ECO:0000313" key="2">
    <source>
        <dbReference type="EMBL" id="AFZ22126.1"/>
    </source>
</evidence>
<keyword evidence="3" id="KW-1185">Reference proteome</keyword>
<protein>
    <submittedName>
        <fullName evidence="2">Uncharacterized protein</fullName>
    </submittedName>
</protein>
<dbReference type="HOGENOM" id="CLU_952208_0_0_3"/>
<keyword evidence="1" id="KW-0472">Membrane</keyword>
<gene>
    <name evidence="2" type="ORF">Mic7113_6552</name>
</gene>
<keyword evidence="2" id="KW-0614">Plasmid</keyword>
<feature type="transmembrane region" description="Helical" evidence="1">
    <location>
        <begin position="60"/>
        <end position="79"/>
    </location>
</feature>
<name>K9WQR1_9CYAN</name>
<reference evidence="2 3" key="1">
    <citation type="submission" date="2012-06" db="EMBL/GenBank/DDBJ databases">
        <title>Finished plasmid 2 of genome of Microcoleus sp. PCC 7113.</title>
        <authorList>
            <consortium name="US DOE Joint Genome Institute"/>
            <person name="Gugger M."/>
            <person name="Coursin T."/>
            <person name="Rippka R."/>
            <person name="Tandeau De Marsac N."/>
            <person name="Huntemann M."/>
            <person name="Wei C.-L."/>
            <person name="Han J."/>
            <person name="Detter J.C."/>
            <person name="Han C."/>
            <person name="Tapia R."/>
            <person name="Chen A."/>
            <person name="Kyrpides N."/>
            <person name="Mavromatis K."/>
            <person name="Markowitz V."/>
            <person name="Szeto E."/>
            <person name="Ivanova N."/>
            <person name="Pagani I."/>
            <person name="Pati A."/>
            <person name="Goodwin L."/>
            <person name="Nordberg H.P."/>
            <person name="Cantor M.N."/>
            <person name="Hua S.X."/>
            <person name="Woyke T."/>
            <person name="Kerfeld C.A."/>
        </authorList>
    </citation>
    <scope>NUCLEOTIDE SEQUENCE [LARGE SCALE GENOMIC DNA]</scope>
    <source>
        <strain evidence="2 3">PCC 7113</strain>
        <plasmid evidence="2 3">pMIC7113.02</plasmid>
    </source>
</reference>
<dbReference type="KEGG" id="mic:Mic7113_6552"/>
<geneLocation type="plasmid" evidence="2 3">
    <name>pMIC7113.02</name>
</geneLocation>
<keyword evidence="1" id="KW-1133">Transmembrane helix</keyword>
<dbReference type="EMBL" id="CP003632">
    <property type="protein sequence ID" value="AFZ22126.1"/>
    <property type="molecule type" value="Genomic_DNA"/>
</dbReference>
<keyword evidence="1" id="KW-0812">Transmembrane</keyword>
<evidence type="ECO:0000256" key="1">
    <source>
        <dbReference type="SAM" id="Phobius"/>
    </source>
</evidence>
<organism evidence="2 3">
    <name type="scientific">Allocoleopsis franciscana PCC 7113</name>
    <dbReference type="NCBI Taxonomy" id="1173027"/>
    <lineage>
        <taxon>Bacteria</taxon>
        <taxon>Bacillati</taxon>
        <taxon>Cyanobacteriota</taxon>
        <taxon>Cyanophyceae</taxon>
        <taxon>Coleofasciculales</taxon>
        <taxon>Coleofasciculaceae</taxon>
        <taxon>Allocoleopsis</taxon>
        <taxon>Allocoleopsis franciscana</taxon>
    </lineage>
</organism>
<evidence type="ECO:0000313" key="3">
    <source>
        <dbReference type="Proteomes" id="UP000010471"/>
    </source>
</evidence>
<feature type="transmembrane region" description="Helical" evidence="1">
    <location>
        <begin position="9"/>
        <end position="31"/>
    </location>
</feature>
<sequence length="302" mass="33868">MTSYPLSNVLLPAVIISSAVFSTLTLPFAFIKKEPLVVELPPLFSGEIQPLFNGEHKDVAIPYIGFAIVVSVGAGMASVEVTRRWNAYRESALAQKEEQNSQPNWSGEGTQPGAINLAEYRPEISALDLPLTDEIFPNQSPTTPDGCPETPVIFAENSDHMVDATQFGEFKLNLPHHIATFSTFSDQQNLSSALDENNSVEKRVSLNGKESVVRGLNLADSKILESRTLYQRCRIKVPNLERRLLAILFEGQYYSFFRAETTEEKVLEILAKLSHRVQKTVITKTEKGYFIWAWEPEVKYEV</sequence>
<accession>K9WQR1</accession>
<dbReference type="RefSeq" id="WP_015211520.1">
    <property type="nucleotide sequence ID" value="NC_019760.1"/>
</dbReference>
<proteinExistence type="predicted"/>
<dbReference type="Proteomes" id="UP000010471">
    <property type="component" value="Plasmid pMIC7113.02"/>
</dbReference>
<dbReference type="AlphaFoldDB" id="K9WQR1"/>